<name>A0A935UHH1_9PROT</name>
<sequence length="119" mass="12718">MGEETPGCGGSVEPERVPAASGARGQTPKKVPETDAIFANIREHDRDCQGEAVMRLSMDCKATVNIGDYSRGGKTRGDNRAADHDFASSPLPLLGLAAFSELRHPARAGRQRAVVFPAW</sequence>
<dbReference type="AlphaFoldDB" id="A0A935UHH1"/>
<feature type="region of interest" description="Disordered" evidence="1">
    <location>
        <begin position="1"/>
        <end position="32"/>
    </location>
</feature>
<accession>A0A935UHH1</accession>
<protein>
    <submittedName>
        <fullName evidence="2">Uncharacterized protein</fullName>
    </submittedName>
</protein>
<evidence type="ECO:0000256" key="1">
    <source>
        <dbReference type="SAM" id="MobiDB-lite"/>
    </source>
</evidence>
<proteinExistence type="predicted"/>
<dbReference type="EMBL" id="JADJMH010000012">
    <property type="protein sequence ID" value="MBK7675473.1"/>
    <property type="molecule type" value="Genomic_DNA"/>
</dbReference>
<dbReference type="Proteomes" id="UP000697998">
    <property type="component" value="Unassembled WGS sequence"/>
</dbReference>
<dbReference type="Pfam" id="PF07592">
    <property type="entry name" value="DDE_Tnp_ISAZ013"/>
    <property type="match status" value="1"/>
</dbReference>
<reference evidence="2 3" key="1">
    <citation type="submission" date="2020-10" db="EMBL/GenBank/DDBJ databases">
        <title>Connecting structure to function with the recovery of over 1000 high-quality activated sludge metagenome-assembled genomes encoding full-length rRNA genes using long-read sequencing.</title>
        <authorList>
            <person name="Singleton C.M."/>
            <person name="Petriglieri F."/>
            <person name="Kristensen J.M."/>
            <person name="Kirkegaard R.H."/>
            <person name="Michaelsen T.Y."/>
            <person name="Andersen M.H."/>
            <person name="Karst S.M."/>
            <person name="Dueholm M.S."/>
            <person name="Nielsen P.H."/>
            <person name="Albertsen M."/>
        </authorList>
    </citation>
    <scope>NUCLEOTIDE SEQUENCE [LARGE SCALE GENOMIC DNA]</scope>
    <source>
        <strain evidence="2">EsbW_18-Q3-R4-48_BATAC.285</strain>
    </source>
</reference>
<evidence type="ECO:0000313" key="2">
    <source>
        <dbReference type="EMBL" id="MBK7675473.1"/>
    </source>
</evidence>
<organism evidence="2 3">
    <name type="scientific">Candidatus Accumulibacter proximus</name>
    <dbReference type="NCBI Taxonomy" id="2954385"/>
    <lineage>
        <taxon>Bacteria</taxon>
        <taxon>Pseudomonadati</taxon>
        <taxon>Pseudomonadota</taxon>
        <taxon>Betaproteobacteria</taxon>
        <taxon>Candidatus Accumulibacter</taxon>
    </lineage>
</organism>
<evidence type="ECO:0000313" key="3">
    <source>
        <dbReference type="Proteomes" id="UP000697998"/>
    </source>
</evidence>
<gene>
    <name evidence="2" type="ORF">IPJ27_12375</name>
</gene>
<comment type="caution">
    <text evidence="2">The sequence shown here is derived from an EMBL/GenBank/DDBJ whole genome shotgun (WGS) entry which is preliminary data.</text>
</comment>
<dbReference type="InterPro" id="IPR011518">
    <property type="entry name" value="Transposase_36"/>
</dbReference>